<evidence type="ECO:0000256" key="2">
    <source>
        <dbReference type="SAM" id="SignalP"/>
    </source>
</evidence>
<name>A0ABW1INJ5_9BACL</name>
<dbReference type="PANTHER" id="PTHR30404:SF0">
    <property type="entry name" value="N-ACETYLMURAMOYL-L-ALANINE AMIDASE AMIC"/>
    <property type="match status" value="1"/>
</dbReference>
<dbReference type="CDD" id="cd02696">
    <property type="entry name" value="MurNAc-LAA"/>
    <property type="match status" value="1"/>
</dbReference>
<dbReference type="Proteomes" id="UP001596250">
    <property type="component" value="Unassembled WGS sequence"/>
</dbReference>
<dbReference type="Pfam" id="PF01520">
    <property type="entry name" value="Amidase_3"/>
    <property type="match status" value="1"/>
</dbReference>
<feature type="domain" description="MurNAc-LAA" evidence="3">
    <location>
        <begin position="108"/>
        <end position="218"/>
    </location>
</feature>
<keyword evidence="1" id="KW-0378">Hydrolase</keyword>
<reference evidence="5" key="1">
    <citation type="journal article" date="2019" name="Int. J. Syst. Evol. Microbiol.">
        <title>The Global Catalogue of Microorganisms (GCM) 10K type strain sequencing project: providing services to taxonomists for standard genome sequencing and annotation.</title>
        <authorList>
            <consortium name="The Broad Institute Genomics Platform"/>
            <consortium name="The Broad Institute Genome Sequencing Center for Infectious Disease"/>
            <person name="Wu L."/>
            <person name="Ma J."/>
        </authorList>
    </citation>
    <scope>NUCLEOTIDE SEQUENCE [LARGE SCALE GENOMIC DNA]</scope>
    <source>
        <strain evidence="5">CCM 8749</strain>
    </source>
</reference>
<feature type="signal peptide" evidence="2">
    <location>
        <begin position="1"/>
        <end position="30"/>
    </location>
</feature>
<evidence type="ECO:0000259" key="3">
    <source>
        <dbReference type="SMART" id="SM00646"/>
    </source>
</evidence>
<keyword evidence="5" id="KW-1185">Reference proteome</keyword>
<dbReference type="SUPFAM" id="SSF53187">
    <property type="entry name" value="Zn-dependent exopeptidases"/>
    <property type="match status" value="1"/>
</dbReference>
<evidence type="ECO:0000313" key="5">
    <source>
        <dbReference type="Proteomes" id="UP001596250"/>
    </source>
</evidence>
<sequence>MKIPGACLRVFLPIALLIGVWGGIASSATAAEPNLPIFTTDVLIDAGHGGIDGGASYGSILEKDMNLSISKKLYQILVSHGYHPVLHRMEDYALSDDNRWLRTSRHLKDLALELKPKLMVSLHMNVSSSPAHRGPLVIYPQRNRISYEFASLLQDELNRLYGLKKIARMGSAFYILKQDICPAVIIEMGFISNKQDRQWLLTEDGQRKLAEAIYHAIDEYFIQVY</sequence>
<dbReference type="RefSeq" id="WP_379893976.1">
    <property type="nucleotide sequence ID" value="NZ_CBCSCT010000083.1"/>
</dbReference>
<comment type="caution">
    <text evidence="4">The sequence shown here is derived from an EMBL/GenBank/DDBJ whole genome shotgun (WGS) entry which is preliminary data.</text>
</comment>
<dbReference type="EMBL" id="JBHSQV010000125">
    <property type="protein sequence ID" value="MFC5986662.1"/>
    <property type="molecule type" value="Genomic_DNA"/>
</dbReference>
<evidence type="ECO:0000256" key="1">
    <source>
        <dbReference type="ARBA" id="ARBA00022801"/>
    </source>
</evidence>
<dbReference type="Gene3D" id="3.40.630.40">
    <property type="entry name" value="Zn-dependent exopeptidases"/>
    <property type="match status" value="1"/>
</dbReference>
<feature type="chain" id="PRO_5047068529" evidence="2">
    <location>
        <begin position="31"/>
        <end position="225"/>
    </location>
</feature>
<gene>
    <name evidence="4" type="ORF">ACFPXP_09555</name>
</gene>
<dbReference type="InterPro" id="IPR002508">
    <property type="entry name" value="MurNAc-LAA_cat"/>
</dbReference>
<keyword evidence="2" id="KW-0732">Signal</keyword>
<dbReference type="InterPro" id="IPR050695">
    <property type="entry name" value="N-acetylmuramoyl_amidase_3"/>
</dbReference>
<dbReference type="PANTHER" id="PTHR30404">
    <property type="entry name" value="N-ACETYLMURAMOYL-L-ALANINE AMIDASE"/>
    <property type="match status" value="1"/>
</dbReference>
<protein>
    <submittedName>
        <fullName evidence="4">N-acetylmuramoyl-L-alanine amidase</fullName>
    </submittedName>
</protein>
<evidence type="ECO:0000313" key="4">
    <source>
        <dbReference type="EMBL" id="MFC5986662.1"/>
    </source>
</evidence>
<organism evidence="4 5">
    <name type="scientific">Marinicrinis lubricantis</name>
    <dbReference type="NCBI Taxonomy" id="2086470"/>
    <lineage>
        <taxon>Bacteria</taxon>
        <taxon>Bacillati</taxon>
        <taxon>Bacillota</taxon>
        <taxon>Bacilli</taxon>
        <taxon>Bacillales</taxon>
        <taxon>Paenibacillaceae</taxon>
    </lineage>
</organism>
<accession>A0ABW1INJ5</accession>
<proteinExistence type="predicted"/>
<dbReference type="SMART" id="SM00646">
    <property type="entry name" value="Ami_3"/>
    <property type="match status" value="1"/>
</dbReference>